<dbReference type="AlphaFoldDB" id="A0AAW2Z807"/>
<evidence type="ECO:0000256" key="3">
    <source>
        <dbReference type="ARBA" id="ARBA00022454"/>
    </source>
</evidence>
<dbReference type="GO" id="GO:0005634">
    <property type="term" value="C:nucleus"/>
    <property type="evidence" value="ECO:0007669"/>
    <property type="project" value="UniProtKB-SubCell"/>
</dbReference>
<keyword evidence="5" id="KW-0479">Metal-binding</keyword>
<dbReference type="PROSITE" id="PS51793">
    <property type="entry name" value="MIS18"/>
    <property type="match status" value="1"/>
</dbReference>
<comment type="subcellular location">
    <subcellularLocation>
        <location evidence="2">Chromosome</location>
        <location evidence="2">Centromere</location>
    </subcellularLocation>
    <subcellularLocation>
        <location evidence="1">Nucleus</location>
    </subcellularLocation>
</comment>
<evidence type="ECO:0000259" key="12">
    <source>
        <dbReference type="PROSITE" id="PS51793"/>
    </source>
</evidence>
<evidence type="ECO:0000256" key="9">
    <source>
        <dbReference type="ARBA" id="ARBA00023306"/>
    </source>
</evidence>
<proteinExistence type="predicted"/>
<comment type="caution">
    <text evidence="13">The sequence shown here is derived from an EMBL/GenBank/DDBJ whole genome shotgun (WGS) entry which is preliminary data.</text>
</comment>
<evidence type="ECO:0000256" key="1">
    <source>
        <dbReference type="ARBA" id="ARBA00004123"/>
    </source>
</evidence>
<feature type="compositionally biased region" description="Low complexity" evidence="11">
    <location>
        <begin position="89"/>
        <end position="102"/>
    </location>
</feature>
<dbReference type="GO" id="GO:0051301">
    <property type="term" value="P:cell division"/>
    <property type="evidence" value="ECO:0007669"/>
    <property type="project" value="UniProtKB-KW"/>
</dbReference>
<dbReference type="GO" id="GO:0007059">
    <property type="term" value="P:chromosome segregation"/>
    <property type="evidence" value="ECO:0007669"/>
    <property type="project" value="TreeGrafter"/>
</dbReference>
<name>A0AAW2Z807_9EUKA</name>
<evidence type="ECO:0000313" key="14">
    <source>
        <dbReference type="Proteomes" id="UP001431209"/>
    </source>
</evidence>
<evidence type="ECO:0000313" key="13">
    <source>
        <dbReference type="EMBL" id="KAL0485039.1"/>
    </source>
</evidence>
<evidence type="ECO:0000256" key="8">
    <source>
        <dbReference type="ARBA" id="ARBA00023242"/>
    </source>
</evidence>
<keyword evidence="9" id="KW-0131">Cell cycle</keyword>
<dbReference type="PANTHER" id="PTHR16431:SF1">
    <property type="entry name" value="NEUROGENIC PROTEIN MASTERMIND"/>
    <property type="match status" value="1"/>
</dbReference>
<keyword evidence="10" id="KW-0137">Centromere</keyword>
<sequence>MSNSTGDGKIRPTPQYSHIQPNNTPFLPNNYVLMQGHMLPPQHNFARVVQEPPRNGIQAFTPQHFQTIQTPLHHTPSLSQQSIIQPLSQTTLTQPSQQTSPQAKLSQLHQSSPHIPHLSQQTSPQAQIAQTVVQPTLTPLQSPPKSVPDAVFQCLGCREILADSKHFVCTFEETESVVFKQLADTASIGHGISTVTDQDAMDNGCTYNQIKCNTCGIGVGKKYVDTAGIIQEEFKNTFCLERRKLKGYRIGEAADVNSNKLTVLPSLIELQEVKLQLEKFQKAVLIQKEMMEDYKMIQSQQAAQIAQQSLRMDDMKQSYEKLSQEVKRLSVCQSVMKIRQEEQIVNIKKEEVKSKKRSHDADDDNNGHNSHQRRRIN</sequence>
<evidence type="ECO:0000256" key="6">
    <source>
        <dbReference type="ARBA" id="ARBA00022776"/>
    </source>
</evidence>
<evidence type="ECO:0000256" key="2">
    <source>
        <dbReference type="ARBA" id="ARBA00004584"/>
    </source>
</evidence>
<keyword evidence="8" id="KW-0539">Nucleus</keyword>
<keyword evidence="4" id="KW-0132">Cell division</keyword>
<dbReference type="GO" id="GO:0000785">
    <property type="term" value="C:chromatin"/>
    <property type="evidence" value="ECO:0007669"/>
    <property type="project" value="TreeGrafter"/>
</dbReference>
<keyword evidence="14" id="KW-1185">Reference proteome</keyword>
<evidence type="ECO:0000256" key="5">
    <source>
        <dbReference type="ARBA" id="ARBA00022723"/>
    </source>
</evidence>
<feature type="compositionally biased region" description="Polar residues" evidence="11">
    <location>
        <begin position="103"/>
        <end position="127"/>
    </location>
</feature>
<gene>
    <name evidence="13" type="ORF">AKO1_003741</name>
</gene>
<protein>
    <submittedName>
        <fullName evidence="13">OIP5</fullName>
    </submittedName>
</protein>
<dbReference type="InterPro" id="IPR034752">
    <property type="entry name" value="Mis18"/>
</dbReference>
<feature type="region of interest" description="Disordered" evidence="11">
    <location>
        <begin position="349"/>
        <end position="377"/>
    </location>
</feature>
<evidence type="ECO:0000256" key="4">
    <source>
        <dbReference type="ARBA" id="ARBA00022618"/>
    </source>
</evidence>
<evidence type="ECO:0000256" key="10">
    <source>
        <dbReference type="ARBA" id="ARBA00023328"/>
    </source>
</evidence>
<feature type="domain" description="Mis18" evidence="12">
    <location>
        <begin position="149"/>
        <end position="250"/>
    </location>
</feature>
<dbReference type="InterPro" id="IPR004910">
    <property type="entry name" value="Yippee/Mis18/Cereblon"/>
</dbReference>
<evidence type="ECO:0000256" key="7">
    <source>
        <dbReference type="ARBA" id="ARBA00022833"/>
    </source>
</evidence>
<dbReference type="GO" id="GO:0046872">
    <property type="term" value="F:metal ion binding"/>
    <property type="evidence" value="ECO:0007669"/>
    <property type="project" value="UniProtKB-KW"/>
</dbReference>
<dbReference type="Pfam" id="PF03226">
    <property type="entry name" value="Yippee-Mis18"/>
    <property type="match status" value="1"/>
</dbReference>
<keyword evidence="6" id="KW-0498">Mitosis</keyword>
<organism evidence="13 14">
    <name type="scientific">Acrasis kona</name>
    <dbReference type="NCBI Taxonomy" id="1008807"/>
    <lineage>
        <taxon>Eukaryota</taxon>
        <taxon>Discoba</taxon>
        <taxon>Heterolobosea</taxon>
        <taxon>Tetramitia</taxon>
        <taxon>Eutetramitia</taxon>
        <taxon>Acrasidae</taxon>
        <taxon>Acrasis</taxon>
    </lineage>
</organism>
<keyword evidence="3" id="KW-0158">Chromosome</keyword>
<reference evidence="13 14" key="1">
    <citation type="submission" date="2024-03" db="EMBL/GenBank/DDBJ databases">
        <title>The Acrasis kona genome and developmental transcriptomes reveal deep origins of eukaryotic multicellular pathways.</title>
        <authorList>
            <person name="Sheikh S."/>
            <person name="Fu C.-J."/>
            <person name="Brown M.W."/>
            <person name="Baldauf S.L."/>
        </authorList>
    </citation>
    <scope>NUCLEOTIDE SEQUENCE [LARGE SCALE GENOMIC DNA]</scope>
    <source>
        <strain evidence="13 14">ATCC MYA-3509</strain>
    </source>
</reference>
<evidence type="ECO:0000256" key="11">
    <source>
        <dbReference type="SAM" id="MobiDB-lite"/>
    </source>
</evidence>
<keyword evidence="7" id="KW-0862">Zinc</keyword>
<dbReference type="EMBL" id="JAOPGA020001101">
    <property type="protein sequence ID" value="KAL0485039.1"/>
    <property type="molecule type" value="Genomic_DNA"/>
</dbReference>
<feature type="region of interest" description="Disordered" evidence="11">
    <location>
        <begin position="89"/>
        <end position="127"/>
    </location>
</feature>
<dbReference type="Proteomes" id="UP001431209">
    <property type="component" value="Unassembled WGS sequence"/>
</dbReference>
<feature type="compositionally biased region" description="Polar residues" evidence="11">
    <location>
        <begin position="14"/>
        <end position="23"/>
    </location>
</feature>
<accession>A0AAW2Z807</accession>
<dbReference type="GO" id="GO:0000775">
    <property type="term" value="C:chromosome, centromeric region"/>
    <property type="evidence" value="ECO:0007669"/>
    <property type="project" value="UniProtKB-SubCell"/>
</dbReference>
<dbReference type="GO" id="GO:0034080">
    <property type="term" value="P:CENP-A containing chromatin assembly"/>
    <property type="evidence" value="ECO:0007669"/>
    <property type="project" value="TreeGrafter"/>
</dbReference>
<dbReference type="PANTHER" id="PTHR16431">
    <property type="entry name" value="NEUROGENIC PROTEIN MASTERMIND"/>
    <property type="match status" value="1"/>
</dbReference>
<feature type="region of interest" description="Disordered" evidence="11">
    <location>
        <begin position="1"/>
        <end position="23"/>
    </location>
</feature>